<reference evidence="4" key="1">
    <citation type="journal article" date="2019" name="Int. J. Syst. Evol. Microbiol.">
        <title>The Global Catalogue of Microorganisms (GCM) 10K type strain sequencing project: providing services to taxonomists for standard genome sequencing and annotation.</title>
        <authorList>
            <consortium name="The Broad Institute Genomics Platform"/>
            <consortium name="The Broad Institute Genome Sequencing Center for Infectious Disease"/>
            <person name="Wu L."/>
            <person name="Ma J."/>
        </authorList>
    </citation>
    <scope>NUCLEOTIDE SEQUENCE [LARGE SCALE GENOMIC DNA]</scope>
    <source>
        <strain evidence="4">CGMCC 1.6960</strain>
    </source>
</reference>
<keyword evidence="2" id="KW-0472">Membrane</keyword>
<dbReference type="InterPro" id="IPR025339">
    <property type="entry name" value="DUF4245"/>
</dbReference>
<dbReference type="Proteomes" id="UP000626982">
    <property type="component" value="Unassembled WGS sequence"/>
</dbReference>
<evidence type="ECO:0000256" key="1">
    <source>
        <dbReference type="SAM" id="MobiDB-lite"/>
    </source>
</evidence>
<keyword evidence="2" id="KW-0812">Transmembrane</keyword>
<accession>A0ABQ2KPA2</accession>
<comment type="caution">
    <text evidence="3">The sequence shown here is derived from an EMBL/GenBank/DDBJ whole genome shotgun (WGS) entry which is preliminary data.</text>
</comment>
<proteinExistence type="predicted"/>
<feature type="region of interest" description="Disordered" evidence="1">
    <location>
        <begin position="1"/>
        <end position="42"/>
    </location>
</feature>
<evidence type="ECO:0008006" key="5">
    <source>
        <dbReference type="Google" id="ProtNLM"/>
    </source>
</evidence>
<sequence length="219" mass="23074">MSPDRTPRAPRQRPQRIVAELGRPETPQETFERKAAASKRHRDNQTFTNLAAAVIVCLAVVLVMVLVVLRPDPAPQDPIDVAAAAGSAEATVDVELVAPGLPEGWAANAAELRTGSGQVLTWYAGYVTPEQQFLSVTQAIDANPTWLAQAIRDAPETGERTVDGIAWTEHDQRGVDGAGNLAYVLTAEVGASTVIVAGTAGDVELDAFVEAVSEQLAAG</sequence>
<dbReference type="Pfam" id="PF14030">
    <property type="entry name" value="DUF4245"/>
    <property type="match status" value="1"/>
</dbReference>
<keyword evidence="4" id="KW-1185">Reference proteome</keyword>
<keyword evidence="2" id="KW-1133">Transmembrane helix</keyword>
<protein>
    <recommendedName>
        <fullName evidence="5">DUF4245 domain-containing protein</fullName>
    </recommendedName>
</protein>
<organism evidence="3 4">
    <name type="scientific">Agrococcus terreus</name>
    <dbReference type="NCBI Taxonomy" id="574649"/>
    <lineage>
        <taxon>Bacteria</taxon>
        <taxon>Bacillati</taxon>
        <taxon>Actinomycetota</taxon>
        <taxon>Actinomycetes</taxon>
        <taxon>Micrococcales</taxon>
        <taxon>Microbacteriaceae</taxon>
        <taxon>Agrococcus</taxon>
    </lineage>
</organism>
<name>A0ABQ2KPA2_9MICO</name>
<evidence type="ECO:0000313" key="3">
    <source>
        <dbReference type="EMBL" id="GGN87363.1"/>
    </source>
</evidence>
<evidence type="ECO:0000256" key="2">
    <source>
        <dbReference type="SAM" id="Phobius"/>
    </source>
</evidence>
<gene>
    <name evidence="3" type="ORF">GCM10010968_21820</name>
</gene>
<dbReference type="EMBL" id="BMLM01000002">
    <property type="protein sequence ID" value="GGN87363.1"/>
    <property type="molecule type" value="Genomic_DNA"/>
</dbReference>
<feature type="transmembrane region" description="Helical" evidence="2">
    <location>
        <begin position="47"/>
        <end position="69"/>
    </location>
</feature>
<dbReference type="RefSeq" id="WP_188718338.1">
    <property type="nucleotide sequence ID" value="NZ_BAABBD010000003.1"/>
</dbReference>
<evidence type="ECO:0000313" key="4">
    <source>
        <dbReference type="Proteomes" id="UP000626982"/>
    </source>
</evidence>